<feature type="compositionally biased region" description="Low complexity" evidence="1">
    <location>
        <begin position="9"/>
        <end position="19"/>
    </location>
</feature>
<evidence type="ECO:0000313" key="3">
    <source>
        <dbReference type="Proteomes" id="UP001422074"/>
    </source>
</evidence>
<keyword evidence="3" id="KW-1185">Reference proteome</keyword>
<proteinExistence type="predicted"/>
<feature type="region of interest" description="Disordered" evidence="1">
    <location>
        <begin position="1"/>
        <end position="23"/>
    </location>
</feature>
<protein>
    <submittedName>
        <fullName evidence="2">Type IV toxin-antitoxin system AbiEi family antitoxin domain-containing protein</fullName>
    </submittedName>
</protein>
<organism evidence="2 3">
    <name type="scientific">Sinomonas halotolerans</name>
    <dbReference type="NCBI Taxonomy" id="1644133"/>
    <lineage>
        <taxon>Bacteria</taxon>
        <taxon>Bacillati</taxon>
        <taxon>Actinomycetota</taxon>
        <taxon>Actinomycetes</taxon>
        <taxon>Micrococcales</taxon>
        <taxon>Micrococcaceae</taxon>
        <taxon>Sinomonas</taxon>
    </lineage>
</organism>
<accession>A0ABU9WX50</accession>
<evidence type="ECO:0000256" key="1">
    <source>
        <dbReference type="SAM" id="MobiDB-lite"/>
    </source>
</evidence>
<dbReference type="RefSeq" id="WP_345883306.1">
    <property type="nucleotide sequence ID" value="NZ_JBDFRB010000003.1"/>
</dbReference>
<name>A0ABU9WX50_9MICC</name>
<reference evidence="2 3" key="1">
    <citation type="submission" date="2024-05" db="EMBL/GenBank/DDBJ databases">
        <title>Sinomonas sp. nov., isolated from a waste landfill.</title>
        <authorList>
            <person name="Zhao Y."/>
        </authorList>
    </citation>
    <scope>NUCLEOTIDE SEQUENCE [LARGE SCALE GENOMIC DNA]</scope>
    <source>
        <strain evidence="2 3">CCTCC AB2014300</strain>
    </source>
</reference>
<evidence type="ECO:0000313" key="2">
    <source>
        <dbReference type="EMBL" id="MEN2743759.1"/>
    </source>
</evidence>
<gene>
    <name evidence="2" type="ORF">ABCQ75_04305</name>
</gene>
<dbReference type="Proteomes" id="UP001422074">
    <property type="component" value="Unassembled WGS sequence"/>
</dbReference>
<comment type="caution">
    <text evidence="2">The sequence shown here is derived from an EMBL/GenBank/DDBJ whole genome shotgun (WGS) entry which is preliminary data.</text>
</comment>
<dbReference type="EMBL" id="JBDFRB010000003">
    <property type="protein sequence ID" value="MEN2743759.1"/>
    <property type="molecule type" value="Genomic_DNA"/>
</dbReference>
<sequence length="348" mass="38584">MRFPAVSFSSSAGRRTTGRSPRDLSRAYAAGELVRLRRGIYVPVGEWLAGTAEDRYAITTASLALAEEPPVLCRETALMAWGVEFARTPTHVRYRTASPARAGSVRPTGLYGNEPEAVRAWTQTHKRAGPLPQGFPHAKHLWTPGPSESFYVPHLGLALRIEPFDAAFADTIHRLPFAEAVVVVDALLAQRSGLKAQRSLSQLRALVPTLPSASARVRAQCVLDFGDGVSESVGESFGRALMWELGFETPELQVWILRAGRRIARVDYLWRSIRLVGEFDGLKKYLRSLELSGKSAAQVVVEEKRREDEVRGCGYGMVRWTWADLMEPQRFAAILHRAGVPRRQSAPL</sequence>